<sequence length="61" mass="6783">MARCRLLYGVWAGFRGVRGRAKSEGRGRTALGRWPASARLRLGSRLDQGAAPKNAWSRRLT</sequence>
<accession>A0A493R1B9</accession>
<gene>
    <name evidence="1" type="primary">scaH8</name>
</gene>
<name>A0A493R1B9_9ACTN</name>
<proteinExistence type="predicted"/>
<protein>
    <submittedName>
        <fullName evidence="1">Uncharacterized protein</fullName>
    </submittedName>
</protein>
<organism evidence="1">
    <name type="scientific">Streptomyces caniferus</name>
    <dbReference type="NCBI Taxonomy" id="285557"/>
    <lineage>
        <taxon>Bacteria</taxon>
        <taxon>Bacillati</taxon>
        <taxon>Actinomycetota</taxon>
        <taxon>Actinomycetes</taxon>
        <taxon>Kitasatosporales</taxon>
        <taxon>Streptomycetaceae</taxon>
        <taxon>Streptomyces</taxon>
    </lineage>
</organism>
<evidence type="ECO:0000313" key="1">
    <source>
        <dbReference type="EMBL" id="QBF51804.1"/>
    </source>
</evidence>
<dbReference type="EMBL" id="MK303577">
    <property type="protein sequence ID" value="QBF51804.1"/>
    <property type="molecule type" value="Genomic_DNA"/>
</dbReference>
<reference evidence="1" key="1">
    <citation type="journal article" date="2019" name="Org. Biomol. Chem.">
        <title>Structure elucidation and biosynthetic gene cluster analysis of caniferolides A-D, new bioactive glycosylated 36-membered polyol macrolides from the marine-derived Streptomyces caniferus CA-271066.</title>
        <authorList>
            <person name="Perez-Victoria I."/>
            <person name="Oves-Costales D."/>
            <person name="Lacret R."/>
            <person name="Martin J."/>
            <person name="Sanchez-Hidalgo M."/>
            <person name="Diaz C."/>
            <person name="Cautain B."/>
            <person name="Vicente F."/>
            <person name="Genilloud O."/>
            <person name="Reyes F."/>
        </authorList>
    </citation>
    <scope>NUCLEOTIDE SEQUENCE</scope>
    <source>
        <strain evidence="1">CA-271066</strain>
    </source>
</reference>
<dbReference type="AlphaFoldDB" id="A0A493R1B9"/>